<evidence type="ECO:0000313" key="4">
    <source>
        <dbReference type="EMBL" id="MBB6638141.1"/>
    </source>
</evidence>
<dbReference type="InterPro" id="IPR029044">
    <property type="entry name" value="Nucleotide-diphossugar_trans"/>
</dbReference>
<dbReference type="EMBL" id="JACJVQ010000028">
    <property type="protein sequence ID" value="MBB6638141.1"/>
    <property type="molecule type" value="Genomic_DNA"/>
</dbReference>
<comment type="caution">
    <text evidence="4">The sequence shown here is derived from an EMBL/GenBank/DDBJ whole genome shotgun (WGS) entry which is preliminary data.</text>
</comment>
<dbReference type="InterPro" id="IPR001173">
    <property type="entry name" value="Glyco_trans_2-like"/>
</dbReference>
<keyword evidence="4" id="KW-0808">Transferase</keyword>
<feature type="domain" description="Glycosyltransferase subfamily 4-like N-terminal" evidence="3">
    <location>
        <begin position="369"/>
        <end position="536"/>
    </location>
</feature>
<dbReference type="Pfam" id="PF00534">
    <property type="entry name" value="Glycos_transf_1"/>
    <property type="match status" value="1"/>
</dbReference>
<dbReference type="GO" id="GO:0016758">
    <property type="term" value="F:hexosyltransferase activity"/>
    <property type="evidence" value="ECO:0007669"/>
    <property type="project" value="TreeGrafter"/>
</dbReference>
<dbReference type="Pfam" id="PF00535">
    <property type="entry name" value="Glycos_transf_2"/>
    <property type="match status" value="1"/>
</dbReference>
<organism evidence="4 5">
    <name type="scientific">Cohnella thailandensis</name>
    <dbReference type="NCBI Taxonomy" id="557557"/>
    <lineage>
        <taxon>Bacteria</taxon>
        <taxon>Bacillati</taxon>
        <taxon>Bacillota</taxon>
        <taxon>Bacilli</taxon>
        <taxon>Bacillales</taxon>
        <taxon>Paenibacillaceae</taxon>
        <taxon>Cohnella</taxon>
    </lineage>
</organism>
<evidence type="ECO:0000259" key="3">
    <source>
        <dbReference type="Pfam" id="PF13439"/>
    </source>
</evidence>
<dbReference type="Gene3D" id="3.90.550.10">
    <property type="entry name" value="Spore Coat Polysaccharide Biosynthesis Protein SpsA, Chain A"/>
    <property type="match status" value="1"/>
</dbReference>
<dbReference type="InterPro" id="IPR028098">
    <property type="entry name" value="Glyco_trans_4-like_N"/>
</dbReference>
<evidence type="ECO:0000313" key="5">
    <source>
        <dbReference type="Proteomes" id="UP000535838"/>
    </source>
</evidence>
<dbReference type="CDD" id="cd00761">
    <property type="entry name" value="Glyco_tranf_GTA_type"/>
    <property type="match status" value="1"/>
</dbReference>
<evidence type="ECO:0000259" key="2">
    <source>
        <dbReference type="Pfam" id="PF00535"/>
    </source>
</evidence>
<proteinExistence type="predicted"/>
<dbReference type="PANTHER" id="PTHR45947:SF3">
    <property type="entry name" value="SULFOQUINOVOSYL TRANSFERASE SQD2"/>
    <property type="match status" value="1"/>
</dbReference>
<evidence type="ECO:0000259" key="1">
    <source>
        <dbReference type="Pfam" id="PF00534"/>
    </source>
</evidence>
<dbReference type="PANTHER" id="PTHR45947">
    <property type="entry name" value="SULFOQUINOVOSYL TRANSFERASE SQD2"/>
    <property type="match status" value="1"/>
</dbReference>
<gene>
    <name evidence="4" type="ORF">H7B67_28760</name>
</gene>
<dbReference type="CDD" id="cd03801">
    <property type="entry name" value="GT4_PimA-like"/>
    <property type="match status" value="1"/>
</dbReference>
<dbReference type="Gene3D" id="3.40.50.2000">
    <property type="entry name" value="Glycogen Phosphorylase B"/>
    <property type="match status" value="2"/>
</dbReference>
<dbReference type="InterPro" id="IPR001296">
    <property type="entry name" value="Glyco_trans_1"/>
</dbReference>
<feature type="domain" description="Glycosyl transferase family 1" evidence="1">
    <location>
        <begin position="568"/>
        <end position="731"/>
    </location>
</feature>
<keyword evidence="5" id="KW-1185">Reference proteome</keyword>
<dbReference type="Pfam" id="PF13439">
    <property type="entry name" value="Glyco_transf_4"/>
    <property type="match status" value="1"/>
</dbReference>
<dbReference type="InterPro" id="IPR050194">
    <property type="entry name" value="Glycosyltransferase_grp1"/>
</dbReference>
<dbReference type="Proteomes" id="UP000535838">
    <property type="component" value="Unassembled WGS sequence"/>
</dbReference>
<dbReference type="SUPFAM" id="SSF53448">
    <property type="entry name" value="Nucleotide-diphospho-sugar transferases"/>
    <property type="match status" value="1"/>
</dbReference>
<feature type="domain" description="Glycosyltransferase 2-like" evidence="2">
    <location>
        <begin position="8"/>
        <end position="131"/>
    </location>
</feature>
<dbReference type="AlphaFoldDB" id="A0A841TA99"/>
<name>A0A841TA99_9BACL</name>
<protein>
    <submittedName>
        <fullName evidence="4">Glycosyltransferase</fullName>
    </submittedName>
</protein>
<accession>A0A841TA99</accession>
<reference evidence="4 5" key="1">
    <citation type="submission" date="2020-08" db="EMBL/GenBank/DDBJ databases">
        <title>Cohnella phylogeny.</title>
        <authorList>
            <person name="Dunlap C."/>
        </authorList>
    </citation>
    <scope>NUCLEOTIDE SEQUENCE [LARGE SCALE GENOMIC DNA]</scope>
    <source>
        <strain evidence="4 5">DSM 25241</strain>
    </source>
</reference>
<dbReference type="SUPFAM" id="SSF53756">
    <property type="entry name" value="UDP-Glycosyltransferase/glycogen phosphorylase"/>
    <property type="match status" value="1"/>
</dbReference>
<sequence length="759" mass="86127">MSEELKFSIVICTYNRDEFLERTLLSLNNLSYSNFEVIVVNGPSTDRTSEIIEGYRDRIKIRTNSKANLSVSRNIGIKAAAGDVVAFLDDDAIPEPNWLHQIKEVYDAHSPIGGAGGRVFGPGGDHFQFHNGYIDIWGEAEVKLDQPGIHTAPRSDKYNIMMGVNSTFSRQALLEVGGFDEYYEYFHDESDLCVRLTKAGYPIYHHQEAYVHHEFARSHIRKSNYDMNWYPIVKNTVYFGVKNSKGIKGWPLRMIKPFHVANKRAREFKHWYRNRLISKKDYRRFMKLWRKGVFSGYKDGLFKSTQINNHLQNDDPFLTFSKVPVELDAALLIHQNNHIAETSSEALAVLPEKFGICLLSKYYPPFGSGGVATYTKVLAETLVKLGHPVIVLTSNVPEGKQNINGVSVEQVVTSTNSTDDLSFLNSVMPITESNVRYSINVANRVEELYRNGEIHLVETPLWDYEGLACTEINGLKTIVRLETPLRKAADMQGWKWNKDLELSANLEAKLLSKSDGIITISNNVKDTIAEMYGIEWGIKPELVPLGLFNRTETIENLHKASHSSLEINPIKVLFVGRLEPRKGVDILLNAFRLCYNDSLPIELILAGNKKIPFKNGLTMEEIFTRSSDKKIQEKVKFLGEVSDEELHQLYTKCDIFVAPSRYESFGLVYLEAMKYEKPVIGCAVGGVPEIIEDGVNGLLVKSEDATELAQVIIKLAKNKEERDRMGRKGREILESKFSTIAMTRKTLDYYLQVLNRNGK</sequence>
<dbReference type="RefSeq" id="WP_185123344.1">
    <property type="nucleotide sequence ID" value="NZ_JACJVQ010000028.1"/>
</dbReference>